<dbReference type="PROSITE" id="PS50969">
    <property type="entry name" value="FCP1"/>
    <property type="match status" value="1"/>
</dbReference>
<dbReference type="CDD" id="cd07521">
    <property type="entry name" value="HAD_FCP1-like"/>
    <property type="match status" value="1"/>
</dbReference>
<keyword evidence="4" id="KW-1185">Reference proteome</keyword>
<dbReference type="RefSeq" id="XP_012336245.1">
    <property type="nucleotide sequence ID" value="XM_012480822.1"/>
</dbReference>
<sequence>MKRRRIKRCICQFLSKLQFYLTIWLRIKDAIKYVFGALMLRENLHFRTYRKRKICPNMTLVLDLDETLIYCTKKKKFNHQKEVDVLINGRYFSLYVCKRPYIDLFFSMLNPFFEIVIFTTSIKSYADTVLNIIDVDHYIDKKFYREDCFEVSSKIYIKNLQSIKKEVSKMVLIDDSNVSGYKYPENYFPIKKWQGDLNDTELLDIIPFFLSLRKVRDVRSVCSFRLKSQKDIEKIFDTVPSKHIKYRTDRGCHFLYSPSLAFQAINYLKIFMSRFRYASSKKQWNELGKKINSKLKSYPFSLSKLKGSSDDEHRKRHRKMVPKKLHQ</sequence>
<evidence type="ECO:0000256" key="1">
    <source>
        <dbReference type="SAM" id="MobiDB-lite"/>
    </source>
</evidence>
<dbReference type="Pfam" id="PF03031">
    <property type="entry name" value="NIF"/>
    <property type="match status" value="1"/>
</dbReference>
<dbReference type="InterPro" id="IPR023214">
    <property type="entry name" value="HAD_sf"/>
</dbReference>
<dbReference type="AlphaFoldDB" id="A0A0D9QJG5"/>
<dbReference type="VEuPathDB" id="PlasmoDB:AK88_03201"/>
<dbReference type="Gene3D" id="3.40.50.1000">
    <property type="entry name" value="HAD superfamily/HAD-like"/>
    <property type="match status" value="1"/>
</dbReference>
<protein>
    <recommendedName>
        <fullName evidence="2">FCP1 homology domain-containing protein</fullName>
    </recommendedName>
</protein>
<dbReference type="GeneID" id="24268515"/>
<dbReference type="OrthoDB" id="277011at2759"/>
<feature type="domain" description="FCP1 homology" evidence="2">
    <location>
        <begin position="53"/>
        <end position="212"/>
    </location>
</feature>
<evidence type="ECO:0000313" key="4">
    <source>
        <dbReference type="Proteomes" id="UP000054561"/>
    </source>
</evidence>
<dbReference type="InterPro" id="IPR004274">
    <property type="entry name" value="FCP1_dom"/>
</dbReference>
<feature type="region of interest" description="Disordered" evidence="1">
    <location>
        <begin position="304"/>
        <end position="327"/>
    </location>
</feature>
<dbReference type="OMA" id="YREDCFE"/>
<dbReference type="SUPFAM" id="SSF56784">
    <property type="entry name" value="HAD-like"/>
    <property type="match status" value="1"/>
</dbReference>
<organism evidence="3 4">
    <name type="scientific">Plasmodium fragile</name>
    <dbReference type="NCBI Taxonomy" id="5857"/>
    <lineage>
        <taxon>Eukaryota</taxon>
        <taxon>Sar</taxon>
        <taxon>Alveolata</taxon>
        <taxon>Apicomplexa</taxon>
        <taxon>Aconoidasida</taxon>
        <taxon>Haemosporida</taxon>
        <taxon>Plasmodiidae</taxon>
        <taxon>Plasmodium</taxon>
        <taxon>Plasmodium (Plasmodium)</taxon>
    </lineage>
</organism>
<evidence type="ECO:0000313" key="3">
    <source>
        <dbReference type="EMBL" id="KJP87154.1"/>
    </source>
</evidence>
<dbReference type="EMBL" id="KQ001679">
    <property type="protein sequence ID" value="KJP87154.1"/>
    <property type="molecule type" value="Genomic_DNA"/>
</dbReference>
<dbReference type="InterPro" id="IPR050365">
    <property type="entry name" value="TIM50"/>
</dbReference>
<feature type="compositionally biased region" description="Basic residues" evidence="1">
    <location>
        <begin position="314"/>
        <end position="327"/>
    </location>
</feature>
<accession>A0A0D9QJG5</accession>
<dbReference type="InterPro" id="IPR011948">
    <property type="entry name" value="Dullard_phosphatase"/>
</dbReference>
<dbReference type="Proteomes" id="UP000054561">
    <property type="component" value="Unassembled WGS sequence"/>
</dbReference>
<dbReference type="NCBIfam" id="TIGR02251">
    <property type="entry name" value="HIF-SF_euk"/>
    <property type="match status" value="1"/>
</dbReference>
<dbReference type="GO" id="GO:0016791">
    <property type="term" value="F:phosphatase activity"/>
    <property type="evidence" value="ECO:0007669"/>
    <property type="project" value="InterPro"/>
</dbReference>
<dbReference type="PANTHER" id="PTHR12210">
    <property type="entry name" value="DULLARD PROTEIN PHOSPHATASE"/>
    <property type="match status" value="1"/>
</dbReference>
<dbReference type="InterPro" id="IPR036412">
    <property type="entry name" value="HAD-like_sf"/>
</dbReference>
<proteinExistence type="predicted"/>
<dbReference type="FunFam" id="3.40.50.1000:FF:000200">
    <property type="entry name" value="NLI interacting factor-like phosphatase, putative"/>
    <property type="match status" value="1"/>
</dbReference>
<gene>
    <name evidence="3" type="ORF">AK88_03201</name>
</gene>
<name>A0A0D9QJG5_PLAFR</name>
<reference evidence="3 4" key="1">
    <citation type="submission" date="2014-03" db="EMBL/GenBank/DDBJ databases">
        <title>The Genome Sequence of Plasmodium fragile nilgiri.</title>
        <authorList>
            <consortium name="The Broad Institute Genomics Platform"/>
            <consortium name="The Broad Institute Genome Sequencing Center for Infectious Disease"/>
            <person name="Neafsey D."/>
            <person name="Duraisingh M."/>
            <person name="Young S.K."/>
            <person name="Zeng Q."/>
            <person name="Gargeya S."/>
            <person name="Abouelleil A."/>
            <person name="Alvarado L."/>
            <person name="Chapman S.B."/>
            <person name="Gainer-Dewar J."/>
            <person name="Goldberg J."/>
            <person name="Griggs A."/>
            <person name="Gujja S."/>
            <person name="Hansen M."/>
            <person name="Howarth C."/>
            <person name="Imamovic A."/>
            <person name="Larimer J."/>
            <person name="Pearson M."/>
            <person name="Poon T.W."/>
            <person name="Priest M."/>
            <person name="Roberts A."/>
            <person name="Saif S."/>
            <person name="Shea T."/>
            <person name="Sykes S."/>
            <person name="Wortman J."/>
            <person name="Nusbaum C."/>
            <person name="Birren B."/>
        </authorList>
    </citation>
    <scope>NUCLEOTIDE SEQUENCE [LARGE SCALE GENOMIC DNA]</scope>
    <source>
        <strain evidence="4">nilgiri</strain>
    </source>
</reference>
<evidence type="ECO:0000259" key="2">
    <source>
        <dbReference type="PROSITE" id="PS50969"/>
    </source>
</evidence>
<dbReference type="SMART" id="SM00577">
    <property type="entry name" value="CPDc"/>
    <property type="match status" value="1"/>
</dbReference>